<dbReference type="Proteomes" id="UP000053593">
    <property type="component" value="Unassembled WGS sequence"/>
</dbReference>
<proteinExistence type="predicted"/>
<sequence length="287" mass="33303">MSQPVDLPAEIEREIFEATARAFPGTAAKLATLSKRTQYWMEWLIYETVVLDHPAIRTASFIQTLDARPAEFFTLRIKHLHLSYSVTLREAQKILSVCTGLTQLICWAESCQVQGWLRTYLTPSSTLNLTRLSVKLEMLFKSDSVPSFSDEIFQNLTHLEIVLPPPTHEGMLIDWTVLPQLPYLKHVTIGDLFSWDHLYLLPVLRNLLDLSSTLESLAVITKEPQMLEALEAQNFDDPRLVILPRFNWPMDLPTYWKKMYTGQSGNWDVSNEKAREQRIEWNKRKRE</sequence>
<evidence type="ECO:0000313" key="2">
    <source>
        <dbReference type="Proteomes" id="UP000053593"/>
    </source>
</evidence>
<gene>
    <name evidence="1" type="ORF">GYMLUDRAFT_171972</name>
</gene>
<reference evidence="1 2" key="1">
    <citation type="submission" date="2014-04" db="EMBL/GenBank/DDBJ databases">
        <title>Evolutionary Origins and Diversification of the Mycorrhizal Mutualists.</title>
        <authorList>
            <consortium name="DOE Joint Genome Institute"/>
            <consortium name="Mycorrhizal Genomics Consortium"/>
            <person name="Kohler A."/>
            <person name="Kuo A."/>
            <person name="Nagy L.G."/>
            <person name="Floudas D."/>
            <person name="Copeland A."/>
            <person name="Barry K.W."/>
            <person name="Cichocki N."/>
            <person name="Veneault-Fourrey C."/>
            <person name="LaButti K."/>
            <person name="Lindquist E.A."/>
            <person name="Lipzen A."/>
            <person name="Lundell T."/>
            <person name="Morin E."/>
            <person name="Murat C."/>
            <person name="Riley R."/>
            <person name="Ohm R."/>
            <person name="Sun H."/>
            <person name="Tunlid A."/>
            <person name="Henrissat B."/>
            <person name="Grigoriev I.V."/>
            <person name="Hibbett D.S."/>
            <person name="Martin F."/>
        </authorList>
    </citation>
    <scope>NUCLEOTIDE SEQUENCE [LARGE SCALE GENOMIC DNA]</scope>
    <source>
        <strain evidence="1 2">FD-317 M1</strain>
    </source>
</reference>
<organism evidence="1 2">
    <name type="scientific">Collybiopsis luxurians FD-317 M1</name>
    <dbReference type="NCBI Taxonomy" id="944289"/>
    <lineage>
        <taxon>Eukaryota</taxon>
        <taxon>Fungi</taxon>
        <taxon>Dikarya</taxon>
        <taxon>Basidiomycota</taxon>
        <taxon>Agaricomycotina</taxon>
        <taxon>Agaricomycetes</taxon>
        <taxon>Agaricomycetidae</taxon>
        <taxon>Agaricales</taxon>
        <taxon>Marasmiineae</taxon>
        <taxon>Omphalotaceae</taxon>
        <taxon>Collybiopsis</taxon>
        <taxon>Collybiopsis luxurians</taxon>
    </lineage>
</organism>
<dbReference type="EMBL" id="KN834788">
    <property type="protein sequence ID" value="KIK57959.1"/>
    <property type="molecule type" value="Genomic_DNA"/>
</dbReference>
<keyword evidence="2" id="KW-1185">Reference proteome</keyword>
<protein>
    <recommendedName>
        <fullName evidence="3">F-box domain-containing protein</fullName>
    </recommendedName>
</protein>
<dbReference type="AlphaFoldDB" id="A0A0D0C608"/>
<dbReference type="OrthoDB" id="2913000at2759"/>
<name>A0A0D0C608_9AGAR</name>
<dbReference type="HOGENOM" id="CLU_888963_0_0_1"/>
<evidence type="ECO:0008006" key="3">
    <source>
        <dbReference type="Google" id="ProtNLM"/>
    </source>
</evidence>
<accession>A0A0D0C608</accession>
<evidence type="ECO:0000313" key="1">
    <source>
        <dbReference type="EMBL" id="KIK57959.1"/>
    </source>
</evidence>